<proteinExistence type="predicted"/>
<dbReference type="Gene3D" id="3.30.420.10">
    <property type="entry name" value="Ribonuclease H-like superfamily/Ribonuclease H"/>
    <property type="match status" value="1"/>
</dbReference>
<dbReference type="InterPro" id="IPR000305">
    <property type="entry name" value="GIY-YIG_endonuc"/>
</dbReference>
<evidence type="ECO:0000259" key="2">
    <source>
        <dbReference type="PROSITE" id="PS50164"/>
    </source>
</evidence>
<dbReference type="RefSeq" id="WP_163821068.1">
    <property type="nucleotide sequence ID" value="NZ_JAAGOB010000018.1"/>
</dbReference>
<dbReference type="PANTHER" id="PTHR30562:SF1">
    <property type="entry name" value="UVRABC SYSTEM PROTEIN C"/>
    <property type="match status" value="1"/>
</dbReference>
<dbReference type="GO" id="GO:0009380">
    <property type="term" value="C:excinuclease repair complex"/>
    <property type="evidence" value="ECO:0007669"/>
    <property type="project" value="TreeGrafter"/>
</dbReference>
<accession>A0A6N9YTB4</accession>
<dbReference type="GO" id="GO:0004527">
    <property type="term" value="F:exonuclease activity"/>
    <property type="evidence" value="ECO:0007669"/>
    <property type="project" value="UniProtKB-KW"/>
</dbReference>
<dbReference type="NCBIfam" id="TIGR00573">
    <property type="entry name" value="dnaq"/>
    <property type="match status" value="1"/>
</dbReference>
<dbReference type="InterPro" id="IPR013520">
    <property type="entry name" value="Ribonucl_H"/>
</dbReference>
<dbReference type="InterPro" id="IPR012337">
    <property type="entry name" value="RNaseH-like_sf"/>
</dbReference>
<reference evidence="3 4" key="1">
    <citation type="submission" date="2020-02" db="EMBL/GenBank/DDBJ databases">
        <authorList>
            <person name="Li X.-J."/>
            <person name="Feng X.-M."/>
        </authorList>
    </citation>
    <scope>NUCLEOTIDE SEQUENCE [LARGE SCALE GENOMIC DNA]</scope>
    <source>
        <strain evidence="3 4">CGMCC 4.7225</strain>
    </source>
</reference>
<gene>
    <name evidence="3" type="ORF">G1H11_23555</name>
</gene>
<dbReference type="CDD" id="cd06127">
    <property type="entry name" value="DEDDh"/>
    <property type="match status" value="1"/>
</dbReference>
<dbReference type="InterPro" id="IPR036397">
    <property type="entry name" value="RNaseH_sf"/>
</dbReference>
<name>A0A6N9YTB4_9ACTN</name>
<dbReference type="GO" id="GO:0003677">
    <property type="term" value="F:DNA binding"/>
    <property type="evidence" value="ECO:0007669"/>
    <property type="project" value="InterPro"/>
</dbReference>
<dbReference type="SUPFAM" id="SSF53098">
    <property type="entry name" value="Ribonuclease H-like"/>
    <property type="match status" value="1"/>
</dbReference>
<dbReference type="InterPro" id="IPR047296">
    <property type="entry name" value="GIY-YIG_UvrC_Cho"/>
</dbReference>
<keyword evidence="1 3" id="KW-0378">Hydrolase</keyword>
<dbReference type="NCBIfam" id="NF005905">
    <property type="entry name" value="PRK07883.1-3"/>
    <property type="match status" value="1"/>
</dbReference>
<dbReference type="NCBIfam" id="NF005907">
    <property type="entry name" value="PRK07883.1-5"/>
    <property type="match status" value="1"/>
</dbReference>
<dbReference type="Gene3D" id="3.40.1440.10">
    <property type="entry name" value="GIY-YIG endonuclease"/>
    <property type="match status" value="1"/>
</dbReference>
<dbReference type="SMART" id="SM00479">
    <property type="entry name" value="EXOIII"/>
    <property type="match status" value="1"/>
</dbReference>
<dbReference type="AlphaFoldDB" id="A0A6N9YTB4"/>
<dbReference type="FunFam" id="3.30.420.10:FF:000045">
    <property type="entry name" value="3'-5' exonuclease DinG"/>
    <property type="match status" value="1"/>
</dbReference>
<dbReference type="Pfam" id="PF00929">
    <property type="entry name" value="RNase_T"/>
    <property type="match status" value="1"/>
</dbReference>
<dbReference type="InterPro" id="IPR006054">
    <property type="entry name" value="DnaQ"/>
</dbReference>
<keyword evidence="1 3" id="KW-0269">Exonuclease</keyword>
<dbReference type="Pfam" id="PF01541">
    <property type="entry name" value="GIY-YIG"/>
    <property type="match status" value="1"/>
</dbReference>
<evidence type="ECO:0000313" key="3">
    <source>
        <dbReference type="EMBL" id="NED98281.1"/>
    </source>
</evidence>
<dbReference type="SMART" id="SM00465">
    <property type="entry name" value="GIYc"/>
    <property type="match status" value="1"/>
</dbReference>
<dbReference type="GO" id="GO:0006260">
    <property type="term" value="P:DNA replication"/>
    <property type="evidence" value="ECO:0007669"/>
    <property type="project" value="InterPro"/>
</dbReference>
<keyword evidence="4" id="KW-1185">Reference proteome</keyword>
<dbReference type="GO" id="GO:0006289">
    <property type="term" value="P:nucleotide-excision repair"/>
    <property type="evidence" value="ECO:0007669"/>
    <property type="project" value="InterPro"/>
</dbReference>
<dbReference type="SUPFAM" id="SSF82771">
    <property type="entry name" value="GIY-YIG endonuclease"/>
    <property type="match status" value="1"/>
</dbReference>
<protein>
    <submittedName>
        <fullName evidence="3">DEDD exonuclease domain-containing protein</fullName>
    </submittedName>
</protein>
<evidence type="ECO:0000256" key="1">
    <source>
        <dbReference type="ARBA" id="ARBA00022839"/>
    </source>
</evidence>
<dbReference type="InterPro" id="IPR050066">
    <property type="entry name" value="UvrABC_protein_C"/>
</dbReference>
<dbReference type="InterPro" id="IPR035901">
    <property type="entry name" value="GIY-YIG_endonuc_sf"/>
</dbReference>
<feature type="domain" description="GIY-YIG" evidence="2">
    <location>
        <begin position="233"/>
        <end position="311"/>
    </location>
</feature>
<dbReference type="Proteomes" id="UP000469185">
    <property type="component" value="Unassembled WGS sequence"/>
</dbReference>
<dbReference type="GO" id="GO:0003887">
    <property type="term" value="F:DNA-directed DNA polymerase activity"/>
    <property type="evidence" value="ECO:0007669"/>
    <property type="project" value="InterPro"/>
</dbReference>
<organism evidence="3 4">
    <name type="scientific">Phytoactinopolyspora alkaliphila</name>
    <dbReference type="NCBI Taxonomy" id="1783498"/>
    <lineage>
        <taxon>Bacteria</taxon>
        <taxon>Bacillati</taxon>
        <taxon>Actinomycetota</taxon>
        <taxon>Actinomycetes</taxon>
        <taxon>Jiangellales</taxon>
        <taxon>Jiangellaceae</taxon>
        <taxon>Phytoactinopolyspora</taxon>
    </lineage>
</organism>
<dbReference type="PROSITE" id="PS50164">
    <property type="entry name" value="GIY_YIG"/>
    <property type="match status" value="1"/>
</dbReference>
<dbReference type="EMBL" id="JAAGOB010000018">
    <property type="protein sequence ID" value="NED98281.1"/>
    <property type="molecule type" value="Genomic_DNA"/>
</dbReference>
<keyword evidence="1 3" id="KW-0540">Nuclease</keyword>
<dbReference type="PANTHER" id="PTHR30562">
    <property type="entry name" value="UVRC/OXIDOREDUCTASE"/>
    <property type="match status" value="1"/>
</dbReference>
<comment type="caution">
    <text evidence="3">The sequence shown here is derived from an EMBL/GenBank/DDBJ whole genome shotgun (WGS) entry which is preliminary data.</text>
</comment>
<evidence type="ECO:0000313" key="4">
    <source>
        <dbReference type="Proteomes" id="UP000469185"/>
    </source>
</evidence>
<dbReference type="CDD" id="cd10434">
    <property type="entry name" value="GIY-YIG_UvrC_Cho"/>
    <property type="match status" value="1"/>
</dbReference>
<sequence>MKPSAASGVGAALPSAGVQGTIDEIGMPLASTTFVVVDLETTGGSPNAAEITEIGAVKVSGGELLGEFASLVRPSVPIPPFIAVLTGITDAMLSTAPRITSALPSFLEFARGSVLVAHNAPFDIGFLRAACDQIGVAWPMFQVLDTARLARRVLARDEAHDCKLSTLARLFRASTTPNHRALQDARATVDVLHGLLERLGNVGVHTVEELSLWQSKVTPAQRSKRHLAEQVPAAPGVYVFADDDGRALYVGKSKNMRSRVRTYFTASETRTRMTEMIAIASKVTGIECATNLEAEVRELRLIAERKPRYNRRSRFPEKGSWLKLTIEPFPRLSLVRQVSDDGAAYLGPFGSRRLAEAAMTAVHEAVPIRQCTQRLSPRKPQAACILAEMGRCGAPCNGGESVEQYAAHVEAVRSAFTGDPGPVVRRIRERIDSLAHRQRYEDAASHRDRLSTFVRTAMRCQRIAALAAVRQLVAARRLEAGGWEFHVVRHARLAAAGTSPPGADPRPYVDALAATAETVLPSPPPQPAGTSEEAECILRWLEIPGVRLVEVDGKWSFPVPSAAAYAHIVGATEQDRAHAAPFADRRGLRPAG</sequence>